<accession>A0A3L6RQ82</accession>
<protein>
    <submittedName>
        <fullName evidence="1">Uncharacterized protein</fullName>
    </submittedName>
</protein>
<reference evidence="2" key="1">
    <citation type="journal article" date="2019" name="Nat. Commun.">
        <title>The genome of broomcorn millet.</title>
        <authorList>
            <person name="Zou C."/>
            <person name="Miki D."/>
            <person name="Li D."/>
            <person name="Tang Q."/>
            <person name="Xiao L."/>
            <person name="Rajput S."/>
            <person name="Deng P."/>
            <person name="Jia W."/>
            <person name="Huang R."/>
            <person name="Zhang M."/>
            <person name="Sun Y."/>
            <person name="Hu J."/>
            <person name="Fu X."/>
            <person name="Schnable P.S."/>
            <person name="Li F."/>
            <person name="Zhang H."/>
            <person name="Feng B."/>
            <person name="Zhu X."/>
            <person name="Liu R."/>
            <person name="Schnable J.C."/>
            <person name="Zhu J.-K."/>
            <person name="Zhang H."/>
        </authorList>
    </citation>
    <scope>NUCLEOTIDE SEQUENCE [LARGE SCALE GENOMIC DNA]</scope>
</reference>
<proteinExistence type="predicted"/>
<name>A0A3L6RQ82_PANMI</name>
<dbReference type="Proteomes" id="UP000275267">
    <property type="component" value="Unassembled WGS sequence"/>
</dbReference>
<dbReference type="STRING" id="4540.A0A3L6RQ82"/>
<dbReference type="AlphaFoldDB" id="A0A3L6RQ82"/>
<evidence type="ECO:0000313" key="1">
    <source>
        <dbReference type="EMBL" id="RLN07333.1"/>
    </source>
</evidence>
<organism evidence="1 2">
    <name type="scientific">Panicum miliaceum</name>
    <name type="common">Proso millet</name>
    <name type="synonym">Broomcorn millet</name>
    <dbReference type="NCBI Taxonomy" id="4540"/>
    <lineage>
        <taxon>Eukaryota</taxon>
        <taxon>Viridiplantae</taxon>
        <taxon>Streptophyta</taxon>
        <taxon>Embryophyta</taxon>
        <taxon>Tracheophyta</taxon>
        <taxon>Spermatophyta</taxon>
        <taxon>Magnoliopsida</taxon>
        <taxon>Liliopsida</taxon>
        <taxon>Poales</taxon>
        <taxon>Poaceae</taxon>
        <taxon>PACMAD clade</taxon>
        <taxon>Panicoideae</taxon>
        <taxon>Panicodae</taxon>
        <taxon>Paniceae</taxon>
        <taxon>Panicinae</taxon>
        <taxon>Panicum</taxon>
        <taxon>Panicum sect. Panicum</taxon>
    </lineage>
</organism>
<keyword evidence="2" id="KW-1185">Reference proteome</keyword>
<gene>
    <name evidence="1" type="ORF">C2845_PM11G19290</name>
</gene>
<dbReference type="EMBL" id="PQIB02000007">
    <property type="protein sequence ID" value="RLN07333.1"/>
    <property type="molecule type" value="Genomic_DNA"/>
</dbReference>
<evidence type="ECO:0000313" key="2">
    <source>
        <dbReference type="Proteomes" id="UP000275267"/>
    </source>
</evidence>
<sequence>MAPRRGAVARTAFNVSGLLSFTITRNCCGCSYMESRASLEFEVRPGVAGSMCCSKQRHGPVGMGQVEPRRDSSFEPPVVAAGNILLVLRYPMAATLTTRAVRGEH</sequence>
<comment type="caution">
    <text evidence="1">The sequence shown here is derived from an EMBL/GenBank/DDBJ whole genome shotgun (WGS) entry which is preliminary data.</text>
</comment>